<reference evidence="2" key="1">
    <citation type="journal article" date="2023" name="Arch. Microbiol.">
        <title>Desulfoferula mesophilus gen. nov. sp. nov., a mesophilic sulfate-reducing bacterium isolated from a brackish lake sediment.</title>
        <authorList>
            <person name="Watanabe T."/>
            <person name="Yabe T."/>
            <person name="Tsuji J.M."/>
            <person name="Fukui M."/>
        </authorList>
    </citation>
    <scope>NUCLEOTIDE SEQUENCE [LARGE SCALE GENOMIC DNA]</scope>
    <source>
        <strain evidence="2">12FAK</strain>
    </source>
</reference>
<dbReference type="RefSeq" id="WP_338601681.1">
    <property type="nucleotide sequence ID" value="NZ_AP028679.1"/>
</dbReference>
<accession>A0AAU9EGG3</accession>
<sequence>MTNMTTFGNVQRRAEALAANYHDALVPVKEMEFADLKTVKIGGEPHHLRRVARQRVAARLGIPHPYLERCPAELQAEQLNYWLRGERNEEFFVRFDGAEIRAVFTPRYTPADNLEVLERLADIGVMPETKVQVALDAEFMSLSIPDQNRTFEVKGDRLTPGISVSNSEVGLASLSVKAFFLRLVCTNGLIAKTEVSSSYRHVSARILEELPQALGQVQGQLETSKDKMMISMTSPVSDPDATIRAFNRQFQLSQREQEAVAWGFMREFGDTMWHVVNAYTAGAQHSPLTAEENHKLQVVGGMVLGMVQ</sequence>
<evidence type="ECO:0000313" key="1">
    <source>
        <dbReference type="EMBL" id="BEQ16193.1"/>
    </source>
</evidence>
<dbReference type="InterPro" id="IPR026325">
    <property type="entry name" value="DUF932"/>
</dbReference>
<proteinExistence type="predicted"/>
<protein>
    <recommendedName>
        <fullName evidence="3">DUF932 domain-containing protein</fullName>
    </recommendedName>
</protein>
<gene>
    <name evidence="1" type="ORF">FAK_32590</name>
</gene>
<dbReference type="AlphaFoldDB" id="A0AAU9EGG3"/>
<organism evidence="1 2">
    <name type="scientific">Desulfoferula mesophila</name>
    <dbReference type="NCBI Taxonomy" id="3058419"/>
    <lineage>
        <taxon>Bacteria</taxon>
        <taxon>Pseudomonadati</taxon>
        <taxon>Thermodesulfobacteriota</taxon>
        <taxon>Desulfarculia</taxon>
        <taxon>Desulfarculales</taxon>
        <taxon>Desulfarculaceae</taxon>
        <taxon>Desulfoferula</taxon>
    </lineage>
</organism>
<keyword evidence="2" id="KW-1185">Reference proteome</keyword>
<evidence type="ECO:0000313" key="2">
    <source>
        <dbReference type="Proteomes" id="UP001366166"/>
    </source>
</evidence>
<dbReference type="KEGG" id="dmp:FAK_32590"/>
<name>A0AAU9EGG3_9BACT</name>
<dbReference type="Pfam" id="PF06067">
    <property type="entry name" value="DUF932"/>
    <property type="match status" value="1"/>
</dbReference>
<evidence type="ECO:0008006" key="3">
    <source>
        <dbReference type="Google" id="ProtNLM"/>
    </source>
</evidence>
<dbReference type="Proteomes" id="UP001366166">
    <property type="component" value="Chromosome"/>
</dbReference>
<dbReference type="EMBL" id="AP028679">
    <property type="protein sequence ID" value="BEQ16193.1"/>
    <property type="molecule type" value="Genomic_DNA"/>
</dbReference>